<dbReference type="AlphaFoldDB" id="A0A1B6CPC8"/>
<evidence type="ECO:0000313" key="2">
    <source>
        <dbReference type="EMBL" id="JAS15241.1"/>
    </source>
</evidence>
<name>A0A1B6CPC8_9HEMI</name>
<dbReference type="Pfam" id="PF21772">
    <property type="entry name" value="CATIP_N"/>
    <property type="match status" value="1"/>
</dbReference>
<dbReference type="InterPro" id="IPR048777">
    <property type="entry name" value="CATIP_N"/>
</dbReference>
<dbReference type="EMBL" id="GEDC01022057">
    <property type="protein sequence ID" value="JAS15241.1"/>
    <property type="molecule type" value="Transcribed_RNA"/>
</dbReference>
<organism evidence="2">
    <name type="scientific">Clastoptera arizonana</name>
    <name type="common">Arizona spittle bug</name>
    <dbReference type="NCBI Taxonomy" id="38151"/>
    <lineage>
        <taxon>Eukaryota</taxon>
        <taxon>Metazoa</taxon>
        <taxon>Ecdysozoa</taxon>
        <taxon>Arthropoda</taxon>
        <taxon>Hexapoda</taxon>
        <taxon>Insecta</taxon>
        <taxon>Pterygota</taxon>
        <taxon>Neoptera</taxon>
        <taxon>Paraneoptera</taxon>
        <taxon>Hemiptera</taxon>
        <taxon>Auchenorrhyncha</taxon>
        <taxon>Cercopoidea</taxon>
        <taxon>Clastopteridae</taxon>
        <taxon>Clastoptera</taxon>
    </lineage>
</organism>
<reference evidence="2" key="1">
    <citation type="submission" date="2015-12" db="EMBL/GenBank/DDBJ databases">
        <title>De novo transcriptome assembly of four potential Pierce s Disease insect vectors from Arizona vineyards.</title>
        <authorList>
            <person name="Tassone E.E."/>
        </authorList>
    </citation>
    <scope>NUCLEOTIDE SEQUENCE</scope>
</reference>
<evidence type="ECO:0000259" key="1">
    <source>
        <dbReference type="Pfam" id="PF21772"/>
    </source>
</evidence>
<sequence>QKMNINSTQQNYLPNPLEKLFFIEPNERSQICFLENLTLIDENKNKKANFIIRIEEISDKTTGFLVHMSCKQCLDNNLYEMSTTSKVSYDLKTIEEIRTETANNGEIKKKLYIAKVDDEYEITVTIKYHGDLKEKKTILDIPGEKAENLITEGGNVILLRKIAISNYNGKFLAQSILINGLICQVEYEIEVNVTFEGTFFPIWLYSALPI</sequence>
<proteinExistence type="predicted"/>
<feature type="non-terminal residue" evidence="2">
    <location>
        <position position="1"/>
    </location>
</feature>
<gene>
    <name evidence="2" type="ORF">g.7120</name>
</gene>
<accession>A0A1B6CPC8</accession>
<feature type="domain" description="Ciliogenesis-associated TTC17-interacting protein N-terminal" evidence="1">
    <location>
        <begin position="21"/>
        <end position="167"/>
    </location>
</feature>
<feature type="non-terminal residue" evidence="2">
    <location>
        <position position="210"/>
    </location>
</feature>
<protein>
    <recommendedName>
        <fullName evidence="1">Ciliogenesis-associated TTC17-interacting protein N-terminal domain-containing protein</fullName>
    </recommendedName>
</protein>